<organism evidence="2 3">
    <name type="scientific">Luteolibacter ambystomatis</name>
    <dbReference type="NCBI Taxonomy" id="2824561"/>
    <lineage>
        <taxon>Bacteria</taxon>
        <taxon>Pseudomonadati</taxon>
        <taxon>Verrucomicrobiota</taxon>
        <taxon>Verrucomicrobiia</taxon>
        <taxon>Verrucomicrobiales</taxon>
        <taxon>Verrucomicrobiaceae</taxon>
        <taxon>Luteolibacter</taxon>
    </lineage>
</organism>
<evidence type="ECO:0000259" key="1">
    <source>
        <dbReference type="Pfam" id="PF00534"/>
    </source>
</evidence>
<proteinExistence type="predicted"/>
<dbReference type="SUPFAM" id="SSF53756">
    <property type="entry name" value="UDP-Glycosyltransferase/glycogen phosphorylase"/>
    <property type="match status" value="1"/>
</dbReference>
<dbReference type="InterPro" id="IPR001296">
    <property type="entry name" value="Glyco_trans_1"/>
</dbReference>
<dbReference type="Gene3D" id="3.40.50.2000">
    <property type="entry name" value="Glycogen Phosphorylase B"/>
    <property type="match status" value="2"/>
</dbReference>
<gene>
    <name evidence="2" type="ORF">KBB96_15280</name>
</gene>
<dbReference type="Pfam" id="PF00534">
    <property type="entry name" value="Glycos_transf_1"/>
    <property type="match status" value="1"/>
</dbReference>
<dbReference type="InterPro" id="IPR050194">
    <property type="entry name" value="Glycosyltransferase_grp1"/>
</dbReference>
<evidence type="ECO:0000313" key="2">
    <source>
        <dbReference type="EMBL" id="QUE50226.1"/>
    </source>
</evidence>
<dbReference type="KEGG" id="lamb:KBB96_15280"/>
<keyword evidence="3" id="KW-1185">Reference proteome</keyword>
<dbReference type="AlphaFoldDB" id="A0A975G7K0"/>
<name>A0A975G7K0_9BACT</name>
<dbReference type="PANTHER" id="PTHR45947">
    <property type="entry name" value="SULFOQUINOVOSYL TRANSFERASE SQD2"/>
    <property type="match status" value="1"/>
</dbReference>
<sequence>MRVLLPICLDRWRNPIATLLRACVEANPDIEFHSVSSPFSEEDARLAKAFWALPNVRAAGQMKLTATRFDGVHTASITPHNLAAAVASKVRSVGACRFLTTINLEVGPGDGKDWTLLQVAERLADAFVSVSRAAGQGVAERCAGRYHGVIPNGFDAAYFDPAIEDDAILSAEVRDLGPFALYVGALEPRKHPEFVVELARAHPGIPFVGAGYVHPLGRHFEPMVKSVPNLRWLGHVDRRMIRALLRRAAVFLFPSEREGLALSVIEALGMGVPVIAQPKSSMPELIRDGVNGRLIDIREPAAWSDALQSFIRSSGASRATTAAAIRADALECYSWESIGRQYGDLYRRLFR</sequence>
<dbReference type="Proteomes" id="UP000676169">
    <property type="component" value="Chromosome"/>
</dbReference>
<protein>
    <submittedName>
        <fullName evidence="2">Glycosyltransferase family 4 protein</fullName>
    </submittedName>
</protein>
<dbReference type="PANTHER" id="PTHR45947:SF3">
    <property type="entry name" value="SULFOQUINOVOSYL TRANSFERASE SQD2"/>
    <property type="match status" value="1"/>
</dbReference>
<dbReference type="GO" id="GO:0016757">
    <property type="term" value="F:glycosyltransferase activity"/>
    <property type="evidence" value="ECO:0007669"/>
    <property type="project" value="InterPro"/>
</dbReference>
<dbReference type="RefSeq" id="WP_211630338.1">
    <property type="nucleotide sequence ID" value="NZ_CP073100.1"/>
</dbReference>
<evidence type="ECO:0000313" key="3">
    <source>
        <dbReference type="Proteomes" id="UP000676169"/>
    </source>
</evidence>
<feature type="domain" description="Glycosyl transferase family 1" evidence="1">
    <location>
        <begin position="178"/>
        <end position="320"/>
    </location>
</feature>
<dbReference type="EMBL" id="CP073100">
    <property type="protein sequence ID" value="QUE50226.1"/>
    <property type="molecule type" value="Genomic_DNA"/>
</dbReference>
<accession>A0A975G7K0</accession>
<dbReference type="CDD" id="cd03801">
    <property type="entry name" value="GT4_PimA-like"/>
    <property type="match status" value="1"/>
</dbReference>
<reference evidence="2" key="1">
    <citation type="submission" date="2021-04" db="EMBL/GenBank/DDBJ databases">
        <title>Luteolibacter sp. 32A isolated from the skin of an Anderson's salamander (Ambystoma andersonii).</title>
        <authorList>
            <person name="Spergser J."/>
            <person name="Busse H.-J."/>
        </authorList>
    </citation>
    <scope>NUCLEOTIDE SEQUENCE</scope>
    <source>
        <strain evidence="2">32A</strain>
    </source>
</reference>